<dbReference type="AlphaFoldDB" id="A0A7G5EIC8"/>
<evidence type="ECO:0000313" key="1">
    <source>
        <dbReference type="EMBL" id="QMV73753.1"/>
    </source>
</evidence>
<dbReference type="NCBIfam" id="NF032893">
    <property type="entry name" value="tail-700"/>
    <property type="match status" value="1"/>
</dbReference>
<dbReference type="Proteomes" id="UP000515240">
    <property type="component" value="Chromosome"/>
</dbReference>
<protein>
    <submittedName>
        <fullName evidence="1">PLxRFG domain-containing protein</fullName>
    </submittedName>
</protein>
<sequence length="304" mass="32872">MGRGSYLELMYRMWNTGEAGSRERADGRKAVMIALGTLMLFGGGGGLPFLEDAEDVATGFGQMLGFNWNAKKARQDFLERTFGRELAQFMDKGLSGVPGVPIDVSGRLGMGNLIPGTGLLQEKTSYTRDYMEMLGPAGDFVSRVAEGGKQVLGGAVTGDASKVMRGAMQMAPKAVANVQKGVEMGFSGQYKDTRGGKVSDVTTTEAIMKAIGFQPSSVADIQEGNYLRQQAKNFYNMKSQEIRALWAKGIAEKDQDIIARARAALKDWNTKNPDQPMVANLPAIIKKAKELQRDKADRIAATAP</sequence>
<name>A0A7G5EIC8_9BURK</name>
<organism evidence="1 2">
    <name type="scientific">Comamonas piscis</name>
    <dbReference type="NCBI Taxonomy" id="1562974"/>
    <lineage>
        <taxon>Bacteria</taxon>
        <taxon>Pseudomonadati</taxon>
        <taxon>Pseudomonadota</taxon>
        <taxon>Betaproteobacteria</taxon>
        <taxon>Burkholderiales</taxon>
        <taxon>Comamonadaceae</taxon>
        <taxon>Comamonas</taxon>
    </lineage>
</organism>
<evidence type="ECO:0000313" key="2">
    <source>
        <dbReference type="Proteomes" id="UP000515240"/>
    </source>
</evidence>
<dbReference type="KEGG" id="cpis:HS961_13455"/>
<reference evidence="1 2" key="1">
    <citation type="journal article" date="2020" name="G3 (Bethesda)">
        <title>CeMbio - The Caenorhabditis elegans Microbiome Resource.</title>
        <authorList>
            <person name="Dirksen P."/>
            <person name="Assie A."/>
            <person name="Zimmermann J."/>
            <person name="Zhang F."/>
            <person name="Tietje A.M."/>
            <person name="Marsh S.A."/>
            <person name="Felix M.A."/>
            <person name="Shapira M."/>
            <person name="Kaleta C."/>
            <person name="Schulenburg H."/>
            <person name="Samuel B."/>
        </authorList>
    </citation>
    <scope>NUCLEOTIDE SEQUENCE [LARGE SCALE GENOMIC DNA]</scope>
    <source>
        <strain evidence="1 2">BIGb0172</strain>
    </source>
</reference>
<proteinExistence type="predicted"/>
<gene>
    <name evidence="1" type="ORF">HS961_13455</name>
</gene>
<keyword evidence="2" id="KW-1185">Reference proteome</keyword>
<accession>A0A7G5EIC8</accession>
<dbReference type="RefSeq" id="WP_182322739.1">
    <property type="nucleotide sequence ID" value="NZ_CP058554.1"/>
</dbReference>
<dbReference type="EMBL" id="CP058554">
    <property type="protein sequence ID" value="QMV73753.1"/>
    <property type="molecule type" value="Genomic_DNA"/>
</dbReference>